<feature type="transmembrane region" description="Helical" evidence="5">
    <location>
        <begin position="381"/>
        <end position="399"/>
    </location>
</feature>
<dbReference type="PANTHER" id="PTHR28018:SF3">
    <property type="entry name" value="RESPIRATORY SUPERCOMPLEX FACTOR 2, MITOCHONDRIAL"/>
    <property type="match status" value="1"/>
</dbReference>
<keyword evidence="9" id="KW-1185">Reference proteome</keyword>
<dbReference type="PANTHER" id="PTHR28018">
    <property type="entry name" value="RESPIRATORY SUPERCOMPLEX FACTOR 2, MITOCHONDRIAL"/>
    <property type="match status" value="1"/>
</dbReference>
<dbReference type="OrthoDB" id="1915122at2759"/>
<feature type="transmembrane region" description="Helical" evidence="5">
    <location>
        <begin position="282"/>
        <end position="303"/>
    </location>
</feature>
<reference evidence="8" key="1">
    <citation type="journal article" date="2020" name="Stud. Mycol.">
        <title>101 Dothideomycetes genomes: a test case for predicting lifestyles and emergence of pathogens.</title>
        <authorList>
            <person name="Haridas S."/>
            <person name="Albert R."/>
            <person name="Binder M."/>
            <person name="Bloem J."/>
            <person name="Labutti K."/>
            <person name="Salamov A."/>
            <person name="Andreopoulos B."/>
            <person name="Baker S."/>
            <person name="Barry K."/>
            <person name="Bills G."/>
            <person name="Bluhm B."/>
            <person name="Cannon C."/>
            <person name="Castanera R."/>
            <person name="Culley D."/>
            <person name="Daum C."/>
            <person name="Ezra D."/>
            <person name="Gonzalez J."/>
            <person name="Henrissat B."/>
            <person name="Kuo A."/>
            <person name="Liang C."/>
            <person name="Lipzen A."/>
            <person name="Lutzoni F."/>
            <person name="Magnuson J."/>
            <person name="Mondo S."/>
            <person name="Nolan M."/>
            <person name="Ohm R."/>
            <person name="Pangilinan J."/>
            <person name="Park H.-J."/>
            <person name="Ramirez L."/>
            <person name="Alfaro M."/>
            <person name="Sun H."/>
            <person name="Tritt A."/>
            <person name="Yoshinaga Y."/>
            <person name="Zwiers L.-H."/>
            <person name="Turgeon B."/>
            <person name="Goodwin S."/>
            <person name="Spatafora J."/>
            <person name="Crous P."/>
            <person name="Grigoriev I."/>
        </authorList>
    </citation>
    <scope>NUCLEOTIDE SEQUENCE</scope>
    <source>
        <strain evidence="8">ATCC 36951</strain>
    </source>
</reference>
<dbReference type="InterPro" id="IPR040153">
    <property type="entry name" value="Rcf2"/>
</dbReference>
<accession>A0A6A6BVQ8</accession>
<protein>
    <recommendedName>
        <fullName evidence="10">F-box domain-containing protein</fullName>
    </recommendedName>
</protein>
<evidence type="ECO:0000313" key="8">
    <source>
        <dbReference type="EMBL" id="KAF2158785.1"/>
    </source>
</evidence>
<dbReference type="RefSeq" id="XP_033659674.1">
    <property type="nucleotide sequence ID" value="XM_033810063.1"/>
</dbReference>
<feature type="domain" description="F-box" evidence="6">
    <location>
        <begin position="8"/>
        <end position="56"/>
    </location>
</feature>
<proteinExistence type="predicted"/>
<dbReference type="Pfam" id="PF04588">
    <property type="entry name" value="HIG_1_N"/>
    <property type="match status" value="1"/>
</dbReference>
<evidence type="ECO:0000259" key="7">
    <source>
        <dbReference type="PROSITE" id="PS51503"/>
    </source>
</evidence>
<dbReference type="SUPFAM" id="SSF81383">
    <property type="entry name" value="F-box domain"/>
    <property type="match status" value="1"/>
</dbReference>
<evidence type="ECO:0008006" key="10">
    <source>
        <dbReference type="Google" id="ProtNLM"/>
    </source>
</evidence>
<gene>
    <name evidence="8" type="ORF">M409DRAFT_30743</name>
</gene>
<dbReference type="PROSITE" id="PS51503">
    <property type="entry name" value="HIG1"/>
    <property type="match status" value="1"/>
</dbReference>
<dbReference type="GO" id="GO:0005739">
    <property type="term" value="C:mitochondrion"/>
    <property type="evidence" value="ECO:0007669"/>
    <property type="project" value="UniProtKB-SubCell"/>
</dbReference>
<keyword evidence="4 5" id="KW-0472">Membrane</keyword>
<dbReference type="GeneID" id="54563335"/>
<evidence type="ECO:0000256" key="2">
    <source>
        <dbReference type="ARBA" id="ARBA00022692"/>
    </source>
</evidence>
<feature type="transmembrane region" description="Helical" evidence="5">
    <location>
        <begin position="411"/>
        <end position="432"/>
    </location>
</feature>
<evidence type="ECO:0000313" key="9">
    <source>
        <dbReference type="Proteomes" id="UP000799537"/>
    </source>
</evidence>
<dbReference type="GO" id="GO:0033617">
    <property type="term" value="P:mitochondrial respiratory chain complex IV assembly"/>
    <property type="evidence" value="ECO:0007669"/>
    <property type="project" value="TreeGrafter"/>
</dbReference>
<sequence length="515" mass="58294">MPAATQAKPSLDALPPELIEAIACELPTRDIFSLQLTCFTIARRIEHHFTRTYYRHAGFLLDSPNSIKMAIDFARHPAVGPALREITFFIDKIANPHTTTEPLHIEPTERLMLMRWLRNRFWEDHQPFLDPETQRQDIEVLLLELKLHGKLNRIIFGELHSSTQVPVFDKGEAGPSIANIAEVMRDVLLRPELANPSVELVLAAMTRIGMPSVQSIEMAGPRVIWLALLPPCQLNLYRQAFASPRRLCLYLCDTHLGAATSNVQYFTILSQGERQAHYKATLQGGVIGGLVGLSAGALCVYLASRSFQGFRNITLAWRGYMITSAGTFGAVKAADYSSHRYEALHHPDRAYHQNLDTLQKELYRQQPLSQRLGNWATRNQYSVVFGSWAVCLGASWNLLNRNPYLTKPQKLVQARVFAQGLTVAMVVVALALQNHSKTAAHGSEHGSEEHYSKLQEQWKDMMDAEEEYLDEQGLEHRGVPAAHRRARPHFLDQRDMRQKATDQLRRWQVEGVPDS</sequence>
<feature type="domain" description="HIG1" evidence="7">
    <location>
        <begin position="352"/>
        <end position="444"/>
    </location>
</feature>
<name>A0A6A6BVQ8_ZASCE</name>
<keyword evidence="3 5" id="KW-1133">Transmembrane helix</keyword>
<evidence type="ECO:0000256" key="3">
    <source>
        <dbReference type="ARBA" id="ARBA00022989"/>
    </source>
</evidence>
<comment type="subcellular location">
    <subcellularLocation>
        <location evidence="1">Mitochondrion</location>
    </subcellularLocation>
</comment>
<keyword evidence="2 5" id="KW-0812">Transmembrane</keyword>
<evidence type="ECO:0000259" key="6">
    <source>
        <dbReference type="PROSITE" id="PS50181"/>
    </source>
</evidence>
<dbReference type="InterPro" id="IPR007667">
    <property type="entry name" value="Hypoxia_induced_domain"/>
</dbReference>
<dbReference type="AlphaFoldDB" id="A0A6A6BVQ8"/>
<dbReference type="PROSITE" id="PS50181">
    <property type="entry name" value="FBOX"/>
    <property type="match status" value="1"/>
</dbReference>
<dbReference type="Proteomes" id="UP000799537">
    <property type="component" value="Unassembled WGS sequence"/>
</dbReference>
<dbReference type="InterPro" id="IPR036047">
    <property type="entry name" value="F-box-like_dom_sf"/>
</dbReference>
<evidence type="ECO:0000256" key="1">
    <source>
        <dbReference type="ARBA" id="ARBA00004173"/>
    </source>
</evidence>
<organism evidence="8 9">
    <name type="scientific">Zasmidium cellare ATCC 36951</name>
    <dbReference type="NCBI Taxonomy" id="1080233"/>
    <lineage>
        <taxon>Eukaryota</taxon>
        <taxon>Fungi</taxon>
        <taxon>Dikarya</taxon>
        <taxon>Ascomycota</taxon>
        <taxon>Pezizomycotina</taxon>
        <taxon>Dothideomycetes</taxon>
        <taxon>Dothideomycetidae</taxon>
        <taxon>Mycosphaerellales</taxon>
        <taxon>Mycosphaerellaceae</taxon>
        <taxon>Zasmidium</taxon>
    </lineage>
</organism>
<evidence type="ECO:0000256" key="5">
    <source>
        <dbReference type="SAM" id="Phobius"/>
    </source>
</evidence>
<dbReference type="EMBL" id="ML993649">
    <property type="protein sequence ID" value="KAF2158785.1"/>
    <property type="molecule type" value="Genomic_DNA"/>
</dbReference>
<evidence type="ECO:0000256" key="4">
    <source>
        <dbReference type="ARBA" id="ARBA00023136"/>
    </source>
</evidence>
<dbReference type="InterPro" id="IPR001810">
    <property type="entry name" value="F-box_dom"/>
</dbReference>